<dbReference type="OrthoDB" id="9884323at2"/>
<dbReference type="STRING" id="40754.THII_2466"/>
<dbReference type="AlphaFoldDB" id="A0A090AF95"/>
<dbReference type="KEGG" id="tig:THII_2466"/>
<dbReference type="Proteomes" id="UP000031623">
    <property type="component" value="Chromosome"/>
</dbReference>
<dbReference type="EMBL" id="AP014633">
    <property type="protein sequence ID" value="BAP56763.1"/>
    <property type="molecule type" value="Genomic_DNA"/>
</dbReference>
<accession>A0A090AF95</accession>
<gene>
    <name evidence="1" type="ORF">THII_2466</name>
</gene>
<evidence type="ECO:0000313" key="1">
    <source>
        <dbReference type="EMBL" id="BAP56763.1"/>
    </source>
</evidence>
<protein>
    <submittedName>
        <fullName evidence="1">Uncharacterized protein</fullName>
    </submittedName>
</protein>
<name>A0A090AF95_9GAMM</name>
<organism evidence="1 2">
    <name type="scientific">Thioploca ingrica</name>
    <dbReference type="NCBI Taxonomy" id="40754"/>
    <lineage>
        <taxon>Bacteria</taxon>
        <taxon>Pseudomonadati</taxon>
        <taxon>Pseudomonadota</taxon>
        <taxon>Gammaproteobacteria</taxon>
        <taxon>Thiotrichales</taxon>
        <taxon>Thiotrichaceae</taxon>
        <taxon>Thioploca</taxon>
    </lineage>
</organism>
<sequence length="169" mass="19302">MIRHFIALLSVIIVMFTHIGYRVQAKQPTTTPDDRTSLFQILFKAGVLHKDRQLVHFSHVCNLQIKGKWFPVVDVMELVKGATTPRGINKIVVLNPARILVQTIEYTTERPLFCKYNQLFVFGNIMIDNTLPEGNVFSFTNEGHHVEISQVDINELPLPNTGETNFILQ</sequence>
<dbReference type="HOGENOM" id="CLU_1592191_0_0_6"/>
<reference evidence="1 2" key="1">
    <citation type="journal article" date="2014" name="ISME J.">
        <title>Ecophysiology of Thioploca ingrica as revealed by the complete genome sequence supplemented with proteomic evidence.</title>
        <authorList>
            <person name="Kojima H."/>
            <person name="Ogura Y."/>
            <person name="Yamamoto N."/>
            <person name="Togashi T."/>
            <person name="Mori H."/>
            <person name="Watanabe T."/>
            <person name="Nemoto F."/>
            <person name="Kurokawa K."/>
            <person name="Hayashi T."/>
            <person name="Fukui M."/>
        </authorList>
    </citation>
    <scope>NUCLEOTIDE SEQUENCE [LARGE SCALE GENOMIC DNA]</scope>
</reference>
<evidence type="ECO:0000313" key="2">
    <source>
        <dbReference type="Proteomes" id="UP000031623"/>
    </source>
</evidence>
<keyword evidence="2" id="KW-1185">Reference proteome</keyword>
<proteinExistence type="predicted"/>